<evidence type="ECO:0000313" key="3">
    <source>
        <dbReference type="EMBL" id="MFC7069164.1"/>
    </source>
</evidence>
<reference evidence="3 4" key="1">
    <citation type="journal article" date="2019" name="Int. J. Syst. Evol. Microbiol.">
        <title>The Global Catalogue of Microorganisms (GCM) 10K type strain sequencing project: providing services to taxonomists for standard genome sequencing and annotation.</title>
        <authorList>
            <consortium name="The Broad Institute Genomics Platform"/>
            <consortium name="The Broad Institute Genome Sequencing Center for Infectious Disease"/>
            <person name="Wu L."/>
            <person name="Ma J."/>
        </authorList>
    </citation>
    <scope>NUCLEOTIDE SEQUENCE [LARGE SCALE GENOMIC DNA]</scope>
    <source>
        <strain evidence="3 4">DT31</strain>
    </source>
</reference>
<feature type="transmembrane region" description="Helical" evidence="2">
    <location>
        <begin position="81"/>
        <end position="107"/>
    </location>
</feature>
<evidence type="ECO:0000256" key="2">
    <source>
        <dbReference type="SAM" id="Phobius"/>
    </source>
</evidence>
<feature type="region of interest" description="Disordered" evidence="1">
    <location>
        <begin position="1"/>
        <end position="25"/>
    </location>
</feature>
<protein>
    <submittedName>
        <fullName evidence="3">Uncharacterized protein</fullName>
    </submittedName>
</protein>
<feature type="transmembrane region" description="Helical" evidence="2">
    <location>
        <begin position="41"/>
        <end position="61"/>
    </location>
</feature>
<keyword evidence="4" id="KW-1185">Reference proteome</keyword>
<evidence type="ECO:0000256" key="1">
    <source>
        <dbReference type="SAM" id="MobiDB-lite"/>
    </source>
</evidence>
<organism evidence="3 4">
    <name type="scientific">Halobaculum lipolyticum</name>
    <dbReference type="NCBI Taxonomy" id="3032001"/>
    <lineage>
        <taxon>Archaea</taxon>
        <taxon>Methanobacteriati</taxon>
        <taxon>Methanobacteriota</taxon>
        <taxon>Stenosarchaea group</taxon>
        <taxon>Halobacteria</taxon>
        <taxon>Halobacteriales</taxon>
        <taxon>Haloferacaceae</taxon>
        <taxon>Halobaculum</taxon>
    </lineage>
</organism>
<dbReference type="GeneID" id="81124016"/>
<dbReference type="Pfam" id="PF24380">
    <property type="entry name" value="DUF7536"/>
    <property type="match status" value="1"/>
</dbReference>
<keyword evidence="2" id="KW-0812">Transmembrane</keyword>
<gene>
    <name evidence="3" type="ORF">ACFQL9_05870</name>
</gene>
<keyword evidence="2" id="KW-1133">Transmembrane helix</keyword>
<proteinExistence type="predicted"/>
<evidence type="ECO:0000313" key="4">
    <source>
        <dbReference type="Proteomes" id="UP001596461"/>
    </source>
</evidence>
<name>A0ABD5W733_9EURY</name>
<dbReference type="EMBL" id="JBHTAH010000004">
    <property type="protein sequence ID" value="MFC7069164.1"/>
    <property type="molecule type" value="Genomic_DNA"/>
</dbReference>
<accession>A0ABD5W733</accession>
<keyword evidence="2" id="KW-0472">Membrane</keyword>
<dbReference type="InterPro" id="IPR055958">
    <property type="entry name" value="DUF7536"/>
</dbReference>
<dbReference type="RefSeq" id="WP_390210232.1">
    <property type="nucleotide sequence ID" value="NZ_CP126154.1"/>
</dbReference>
<dbReference type="Proteomes" id="UP001596461">
    <property type="component" value="Unassembled WGS sequence"/>
</dbReference>
<sequence>MDAGGETGADGRAGAADPADARPDRPPIAGLLETLSVKRNAVVGVGVGVALATTVYLVRALELLGPVGGTRSYPVLGADGFFLLLAVVLASATALFVASVLTVVAAVRALRAAPE</sequence>
<comment type="caution">
    <text evidence="3">The sequence shown here is derived from an EMBL/GenBank/DDBJ whole genome shotgun (WGS) entry which is preliminary data.</text>
</comment>
<dbReference type="AlphaFoldDB" id="A0ABD5W733"/>
<feature type="compositionally biased region" description="Low complexity" evidence="1">
    <location>
        <begin position="9"/>
        <end position="18"/>
    </location>
</feature>